<reference evidence="2" key="2">
    <citation type="submission" date="2025-08" db="UniProtKB">
        <authorList>
            <consortium name="Ensembl"/>
        </authorList>
    </citation>
    <scope>IDENTIFICATION</scope>
</reference>
<evidence type="ECO:0000256" key="1">
    <source>
        <dbReference type="SAM" id="SignalP"/>
    </source>
</evidence>
<dbReference type="Proteomes" id="UP000007875">
    <property type="component" value="Unassembled WGS sequence"/>
</dbReference>
<evidence type="ECO:0000313" key="2">
    <source>
        <dbReference type="Ensembl" id="ENSCSAVP00000002961.1"/>
    </source>
</evidence>
<dbReference type="Gene3D" id="1.10.246.100">
    <property type="entry name" value="Vanadium-binding protein 2"/>
    <property type="match status" value="1"/>
</dbReference>
<name>H2YCB3_CIOSA</name>
<dbReference type="Ensembl" id="ENSCSAVT00000003006.1">
    <property type="protein sequence ID" value="ENSCSAVP00000002961.1"/>
    <property type="gene ID" value="ENSCSAVG00000001767.1"/>
</dbReference>
<reference evidence="2" key="3">
    <citation type="submission" date="2025-09" db="UniProtKB">
        <authorList>
            <consortium name="Ensembl"/>
        </authorList>
    </citation>
    <scope>IDENTIFICATION</scope>
</reference>
<dbReference type="OMA" id="CKCAREV"/>
<evidence type="ECO:0000313" key="3">
    <source>
        <dbReference type="Proteomes" id="UP000007875"/>
    </source>
</evidence>
<dbReference type="GeneTree" id="ENSGT00730000112793"/>
<proteinExistence type="predicted"/>
<keyword evidence="3" id="KW-1185">Reference proteome</keyword>
<dbReference type="SUPFAM" id="SSF144129">
    <property type="entry name" value="Vanabin-like"/>
    <property type="match status" value="1"/>
</dbReference>
<dbReference type="Pfam" id="PF11437">
    <property type="entry name" value="Vanabin-2"/>
    <property type="match status" value="1"/>
</dbReference>
<keyword evidence="1" id="KW-0732">Signal</keyword>
<accession>H2YCB3</accession>
<sequence>MRVTLFVALLVAASVVMVDSKGCPRVLAKLKAFKRSRQHLMGACLAECDSCSGVKRCAQTTCLCDCAAQGKAGFFGCMKQCVSTRCSVPAECKQCTAPCKQRVRSCKRTMCRSSCPGNQSLQQHVRNAECRTCVMNNCGAQ</sequence>
<dbReference type="InParanoid" id="H2YCB3"/>
<protein>
    <submittedName>
        <fullName evidence="2">Uncharacterized protein</fullName>
    </submittedName>
</protein>
<reference evidence="3" key="1">
    <citation type="submission" date="2003-08" db="EMBL/GenBank/DDBJ databases">
        <authorList>
            <person name="Birren B."/>
            <person name="Nusbaum C."/>
            <person name="Abebe A."/>
            <person name="Abouelleil A."/>
            <person name="Adekoya E."/>
            <person name="Ait-zahra M."/>
            <person name="Allen N."/>
            <person name="Allen T."/>
            <person name="An P."/>
            <person name="Anderson M."/>
            <person name="Anderson S."/>
            <person name="Arachchi H."/>
            <person name="Armbruster J."/>
            <person name="Bachantsang P."/>
            <person name="Baldwin J."/>
            <person name="Barry A."/>
            <person name="Bayul T."/>
            <person name="Blitshsteyn B."/>
            <person name="Bloom T."/>
            <person name="Blye J."/>
            <person name="Boguslavskiy L."/>
            <person name="Borowsky M."/>
            <person name="Boukhgalter B."/>
            <person name="Brunache A."/>
            <person name="Butler J."/>
            <person name="Calixte N."/>
            <person name="Calvo S."/>
            <person name="Camarata J."/>
            <person name="Campo K."/>
            <person name="Chang J."/>
            <person name="Cheshatsang Y."/>
            <person name="Citroen M."/>
            <person name="Collymore A."/>
            <person name="Considine T."/>
            <person name="Cook A."/>
            <person name="Cooke P."/>
            <person name="Corum B."/>
            <person name="Cuomo C."/>
            <person name="David R."/>
            <person name="Dawoe T."/>
            <person name="Degray S."/>
            <person name="Dodge S."/>
            <person name="Dooley K."/>
            <person name="Dorje P."/>
            <person name="Dorjee K."/>
            <person name="Dorris L."/>
            <person name="Duffey N."/>
            <person name="Dupes A."/>
            <person name="Elkins T."/>
            <person name="Engels R."/>
            <person name="Erickson J."/>
            <person name="Farina A."/>
            <person name="Faro S."/>
            <person name="Ferreira P."/>
            <person name="Fischer H."/>
            <person name="Fitzgerald M."/>
            <person name="Foley K."/>
            <person name="Gage D."/>
            <person name="Galagan J."/>
            <person name="Gearin G."/>
            <person name="Gnerre S."/>
            <person name="Gnirke A."/>
            <person name="Goyette A."/>
            <person name="Graham J."/>
            <person name="Grandbois E."/>
            <person name="Gyaltsen K."/>
            <person name="Hafez N."/>
            <person name="Hagopian D."/>
            <person name="Hagos B."/>
            <person name="Hall J."/>
            <person name="Hatcher B."/>
            <person name="Heller A."/>
            <person name="Higgins H."/>
            <person name="Honan T."/>
            <person name="Horn A."/>
            <person name="Houde N."/>
            <person name="Hughes L."/>
            <person name="Hulme W."/>
            <person name="Husby E."/>
            <person name="Iliev I."/>
            <person name="Jaffe D."/>
            <person name="Jones C."/>
            <person name="Kamal M."/>
            <person name="Kamat A."/>
            <person name="Kamvysselis M."/>
            <person name="Karlsson E."/>
            <person name="Kells C."/>
            <person name="Kieu A."/>
            <person name="Kisner P."/>
            <person name="Kodira C."/>
            <person name="Kulbokas E."/>
            <person name="Labutti K."/>
            <person name="Lama D."/>
            <person name="Landers T."/>
            <person name="Leger J."/>
            <person name="Levine S."/>
            <person name="Lewis D."/>
            <person name="Lewis T."/>
            <person name="Lindblad-toh K."/>
            <person name="Liu X."/>
            <person name="Lokyitsang T."/>
            <person name="Lokyitsang Y."/>
            <person name="Lucien O."/>
            <person name="Lui A."/>
            <person name="Ma L.J."/>
            <person name="Mabbitt R."/>
            <person name="Macdonald J."/>
            <person name="Maclean C."/>
            <person name="Major J."/>
            <person name="Manning J."/>
            <person name="Marabella R."/>
            <person name="Maru K."/>
            <person name="Matthews C."/>
            <person name="Mauceli E."/>
            <person name="Mccarthy M."/>
            <person name="Mcdonough S."/>
            <person name="Mcghee T."/>
            <person name="Meldrim J."/>
            <person name="Meneus L."/>
            <person name="Mesirov J."/>
            <person name="Mihalev A."/>
            <person name="Mihova T."/>
            <person name="Mikkelsen T."/>
            <person name="Mlenga V."/>
            <person name="Moru K."/>
            <person name="Mozes J."/>
            <person name="Mulrain L."/>
            <person name="Munson G."/>
            <person name="Naylor J."/>
            <person name="Newes C."/>
            <person name="Nguyen C."/>
            <person name="Nguyen N."/>
            <person name="Nguyen T."/>
            <person name="Nicol R."/>
            <person name="Nielsen C."/>
            <person name="Nizzari M."/>
            <person name="Norbu C."/>
            <person name="Norbu N."/>
            <person name="O'donnell P."/>
            <person name="Okoawo O."/>
            <person name="O'leary S."/>
            <person name="Omotosho B."/>
            <person name="O'neill K."/>
            <person name="Osman S."/>
            <person name="Parker S."/>
            <person name="Perrin D."/>
            <person name="Phunkhang P."/>
            <person name="Piqani B."/>
            <person name="Purcell S."/>
            <person name="Rachupka T."/>
            <person name="Ramasamy U."/>
            <person name="Rameau R."/>
            <person name="Ray V."/>
            <person name="Raymond C."/>
            <person name="Retta R."/>
            <person name="Richardson S."/>
            <person name="Rise C."/>
            <person name="Rodriguez J."/>
            <person name="Rogers J."/>
            <person name="Rogov P."/>
            <person name="Rutman M."/>
            <person name="Schupbach R."/>
            <person name="Seaman C."/>
            <person name="Settipalli S."/>
            <person name="Sharpe T."/>
            <person name="Sheridan J."/>
            <person name="Sherpa N."/>
            <person name="Shi J."/>
            <person name="Smirnov S."/>
            <person name="Smith C."/>
            <person name="Sougnez C."/>
            <person name="Spencer B."/>
            <person name="Stalker J."/>
            <person name="Stange-thomann N."/>
            <person name="Stavropoulos S."/>
            <person name="Stetson K."/>
            <person name="Stone C."/>
            <person name="Stone S."/>
            <person name="Stubbs M."/>
            <person name="Talamas J."/>
            <person name="Tchuinga P."/>
            <person name="Tenzing P."/>
            <person name="Tesfaye S."/>
            <person name="Theodore J."/>
            <person name="Thoulutsang Y."/>
            <person name="Topham K."/>
            <person name="Towey S."/>
            <person name="Tsamla T."/>
            <person name="Tsomo N."/>
            <person name="Vallee D."/>
            <person name="Vassiliev H."/>
            <person name="Venkataraman V."/>
            <person name="Vinson J."/>
            <person name="Vo A."/>
            <person name="Wade C."/>
            <person name="Wang S."/>
            <person name="Wangchuk T."/>
            <person name="Wangdi T."/>
            <person name="Whittaker C."/>
            <person name="Wilkinson J."/>
            <person name="Wu Y."/>
            <person name="Wyman D."/>
            <person name="Yadav S."/>
            <person name="Yang S."/>
            <person name="Yang X."/>
            <person name="Yeager S."/>
            <person name="Yee E."/>
            <person name="Young G."/>
            <person name="Zainoun J."/>
            <person name="Zembeck L."/>
            <person name="Zimmer A."/>
            <person name="Zody M."/>
            <person name="Lander E."/>
        </authorList>
    </citation>
    <scope>NUCLEOTIDE SEQUENCE [LARGE SCALE GENOMIC DNA]</scope>
</reference>
<feature type="signal peptide" evidence="1">
    <location>
        <begin position="1"/>
        <end position="20"/>
    </location>
</feature>
<dbReference type="AlphaFoldDB" id="H2YCB3"/>
<organism evidence="2 3">
    <name type="scientific">Ciona savignyi</name>
    <name type="common">Pacific transparent sea squirt</name>
    <dbReference type="NCBI Taxonomy" id="51511"/>
    <lineage>
        <taxon>Eukaryota</taxon>
        <taxon>Metazoa</taxon>
        <taxon>Chordata</taxon>
        <taxon>Tunicata</taxon>
        <taxon>Ascidiacea</taxon>
        <taxon>Phlebobranchia</taxon>
        <taxon>Cionidae</taxon>
        <taxon>Ciona</taxon>
    </lineage>
</organism>
<dbReference type="InterPro" id="IPR021544">
    <property type="entry name" value="Vanabin-2"/>
</dbReference>
<feature type="chain" id="PRO_5003577548" evidence="1">
    <location>
        <begin position="21"/>
        <end position="141"/>
    </location>
</feature>
<dbReference type="InterPro" id="IPR037242">
    <property type="entry name" value="Vanabin-2_sf"/>
</dbReference>
<dbReference type="HOGENOM" id="CLU_1776800_0_0_1"/>